<name>A0A8H7T4U0_9HELO</name>
<protein>
    <submittedName>
        <fullName evidence="2">Uncharacterized protein</fullName>
    </submittedName>
</protein>
<feature type="compositionally biased region" description="Basic and acidic residues" evidence="1">
    <location>
        <begin position="228"/>
        <end position="269"/>
    </location>
</feature>
<evidence type="ECO:0000313" key="2">
    <source>
        <dbReference type="EMBL" id="KAG4412412.1"/>
    </source>
</evidence>
<organism evidence="2 3">
    <name type="scientific">Cadophora malorum</name>
    <dbReference type="NCBI Taxonomy" id="108018"/>
    <lineage>
        <taxon>Eukaryota</taxon>
        <taxon>Fungi</taxon>
        <taxon>Dikarya</taxon>
        <taxon>Ascomycota</taxon>
        <taxon>Pezizomycotina</taxon>
        <taxon>Leotiomycetes</taxon>
        <taxon>Helotiales</taxon>
        <taxon>Ploettnerulaceae</taxon>
        <taxon>Cadophora</taxon>
    </lineage>
</organism>
<dbReference type="AlphaFoldDB" id="A0A8H7T4U0"/>
<dbReference type="Proteomes" id="UP000664132">
    <property type="component" value="Unassembled WGS sequence"/>
</dbReference>
<dbReference type="EMBL" id="JAFJYH010000380">
    <property type="protein sequence ID" value="KAG4412412.1"/>
    <property type="molecule type" value="Genomic_DNA"/>
</dbReference>
<sequence>MLKSEIKYVLAILAETGTEDDGLSEWLGEIQSLLEKSNELCTFCYEERQSAQFANLTGRSRPGEHCAGRFKNIIHHINRLSRTIKAVRSVVSAARKLQPLFSDFSGVRAPSGFASPPPLEERNPTLEALAGRMANDTKPGWCSGPDHQSQRPNDVEARHGYGWFESVHADYARPSIASIQEQEHPDESIGAARTSESDSSESECEKQDVPSPDVFDKDEDSEECEPELVGKWELTEGLDVGKTRHEDCEGSGEHEHLEDGYWSDGRSELSEDDEVDGGVSLFAERDL</sequence>
<feature type="region of interest" description="Disordered" evidence="1">
    <location>
        <begin position="180"/>
        <end position="287"/>
    </location>
</feature>
<feature type="compositionally biased region" description="Acidic residues" evidence="1">
    <location>
        <begin position="216"/>
        <end position="226"/>
    </location>
</feature>
<gene>
    <name evidence="2" type="ORF">IFR04_014454</name>
</gene>
<evidence type="ECO:0000256" key="1">
    <source>
        <dbReference type="SAM" id="MobiDB-lite"/>
    </source>
</evidence>
<proteinExistence type="predicted"/>
<evidence type="ECO:0000313" key="3">
    <source>
        <dbReference type="Proteomes" id="UP000664132"/>
    </source>
</evidence>
<reference evidence="2" key="1">
    <citation type="submission" date="2021-02" db="EMBL/GenBank/DDBJ databases">
        <title>Genome sequence Cadophora malorum strain M34.</title>
        <authorList>
            <person name="Stefanovic E."/>
            <person name="Vu D."/>
            <person name="Scully C."/>
            <person name="Dijksterhuis J."/>
            <person name="Roader J."/>
            <person name="Houbraken J."/>
        </authorList>
    </citation>
    <scope>NUCLEOTIDE SEQUENCE</scope>
    <source>
        <strain evidence="2">M34</strain>
    </source>
</reference>
<comment type="caution">
    <text evidence="2">The sequence shown here is derived from an EMBL/GenBank/DDBJ whole genome shotgun (WGS) entry which is preliminary data.</text>
</comment>
<keyword evidence="3" id="KW-1185">Reference proteome</keyword>
<dbReference type="OrthoDB" id="3251507at2759"/>
<accession>A0A8H7T4U0</accession>